<proteinExistence type="predicted"/>
<evidence type="ECO:0000313" key="2">
    <source>
        <dbReference type="Proteomes" id="UP001336020"/>
    </source>
</evidence>
<gene>
    <name evidence="1" type="ORF">Q7514_16555</name>
</gene>
<sequence>MTINHFQSNQPLVIETAMSRVVANTGGDEKTTEYIVAEAKNCLDSGAGIVHVHHDFSLGLDDAIAQVIEINRSILAEYPGALLYPAYMAGHKVEEQMRHLRPFHESGQMTMFAFDPGTTEHGRADKDGLLTGSIISGTTFEQATKMVELSHEFGVPTALGIFHPAFLTWVRSLGAAGKFVPGTYAKFYFAGGAAWGAEQSRSTFGVPPTKEALDIYVDMLDGANLPWFASVMGGEILKTDLLRQTIEKGGHIRTGQEDPLRDVDMTNAEMIQKVIEVANEVGRPVAKWSEAQEVLSRQMTVSA</sequence>
<dbReference type="InterPro" id="IPR013785">
    <property type="entry name" value="Aldolase_TIM"/>
</dbReference>
<name>A0ABU7LC72_9NOCA</name>
<organism evidence="1 2">
    <name type="scientific">Rhodococcus artemisiae</name>
    <dbReference type="NCBI Taxonomy" id="714159"/>
    <lineage>
        <taxon>Bacteria</taxon>
        <taxon>Bacillati</taxon>
        <taxon>Actinomycetota</taxon>
        <taxon>Actinomycetes</taxon>
        <taxon>Mycobacteriales</taxon>
        <taxon>Nocardiaceae</taxon>
        <taxon>Rhodococcus</taxon>
    </lineage>
</organism>
<dbReference type="Gene3D" id="3.20.20.70">
    <property type="entry name" value="Aldolase class I"/>
    <property type="match status" value="1"/>
</dbReference>
<comment type="caution">
    <text evidence="1">The sequence shown here is derived from an EMBL/GenBank/DDBJ whole genome shotgun (WGS) entry which is preliminary data.</text>
</comment>
<dbReference type="RefSeq" id="WP_330134380.1">
    <property type="nucleotide sequence ID" value="NZ_JAUTXY010000007.1"/>
</dbReference>
<dbReference type="EMBL" id="JAUTXY010000007">
    <property type="protein sequence ID" value="MEE2059133.1"/>
    <property type="molecule type" value="Genomic_DNA"/>
</dbReference>
<reference evidence="1 2" key="1">
    <citation type="submission" date="2023-07" db="EMBL/GenBank/DDBJ databases">
        <authorList>
            <person name="Girao M."/>
            <person name="Carvalho M.F."/>
        </authorList>
    </citation>
    <scope>NUCLEOTIDE SEQUENCE [LARGE SCALE GENOMIC DNA]</scope>
    <source>
        <strain evidence="1 2">YIM65754</strain>
    </source>
</reference>
<keyword evidence="2" id="KW-1185">Reference proteome</keyword>
<protein>
    <submittedName>
        <fullName evidence="1">3-keto-5-aminohexanoate cleavage protein</fullName>
    </submittedName>
</protein>
<dbReference type="Proteomes" id="UP001336020">
    <property type="component" value="Unassembled WGS sequence"/>
</dbReference>
<dbReference type="Pfam" id="PF05853">
    <property type="entry name" value="BKACE"/>
    <property type="match status" value="1"/>
</dbReference>
<accession>A0ABU7LC72</accession>
<dbReference type="InterPro" id="IPR008567">
    <property type="entry name" value="BKACE"/>
</dbReference>
<evidence type="ECO:0000313" key="1">
    <source>
        <dbReference type="EMBL" id="MEE2059133.1"/>
    </source>
</evidence>